<keyword evidence="4" id="KW-1185">Reference proteome</keyword>
<organism evidence="3 4">
    <name type="scientific">Rugosimonospora africana</name>
    <dbReference type="NCBI Taxonomy" id="556532"/>
    <lineage>
        <taxon>Bacteria</taxon>
        <taxon>Bacillati</taxon>
        <taxon>Actinomycetota</taxon>
        <taxon>Actinomycetes</taxon>
        <taxon>Micromonosporales</taxon>
        <taxon>Micromonosporaceae</taxon>
        <taxon>Rugosimonospora</taxon>
    </lineage>
</organism>
<dbReference type="SUPFAM" id="SSF53756">
    <property type="entry name" value="UDP-Glycosyltransferase/glycogen phosphorylase"/>
    <property type="match status" value="1"/>
</dbReference>
<reference evidence="3" key="1">
    <citation type="submission" date="2021-01" db="EMBL/GenBank/DDBJ databases">
        <title>Whole genome shotgun sequence of Rugosimonospora africana NBRC 104875.</title>
        <authorList>
            <person name="Komaki H."/>
            <person name="Tamura T."/>
        </authorList>
    </citation>
    <scope>NUCLEOTIDE SEQUENCE</scope>
    <source>
        <strain evidence="3">NBRC 104875</strain>
    </source>
</reference>
<sequence length="386" mass="39588">MSLVGAVGRAGAVSRVGTVGRAAAVGRAGGGGGAIAVPELHVVLPNDIDDPATPSGGNAYDRRICDGLAGAGWSVAEHAVPGTWPRPDAAQRGRLAGVLAALPDGATVLIDGLIASTVPEELVGEAGRLGLVVLVHMALADESADLADAERVALSAATAIIATSAWARQRLLDLYGLPADRVHVATPGVEAAPLTASTDAGTRLLCVAAVAPHKGHDVLTEALATVADLSWSCVCAGSLTRDPGFVQRLRRRARTCGLTERLRFVGPRTGGELDATYAAADLLVLASRGETYGMVVTEALARGIPVLATAANGLPEALGRAPDGSLPGMLVRPDDRTALAGALRRWLDDADLRHRLRRSARQRRTTLSGWATTSDRIATVLSGVAA</sequence>
<dbReference type="Pfam" id="PF00534">
    <property type="entry name" value="Glycos_transf_1"/>
    <property type="match status" value="1"/>
</dbReference>
<gene>
    <name evidence="3" type="ORF">Raf01_44130</name>
</gene>
<dbReference type="EMBL" id="BONZ01000041">
    <property type="protein sequence ID" value="GIH16241.1"/>
    <property type="molecule type" value="Genomic_DNA"/>
</dbReference>
<dbReference type="InterPro" id="IPR001296">
    <property type="entry name" value="Glyco_trans_1"/>
</dbReference>
<evidence type="ECO:0000313" key="4">
    <source>
        <dbReference type="Proteomes" id="UP000642748"/>
    </source>
</evidence>
<dbReference type="Gene3D" id="3.40.50.2000">
    <property type="entry name" value="Glycogen Phosphorylase B"/>
    <property type="match status" value="2"/>
</dbReference>
<dbReference type="PANTHER" id="PTHR46401">
    <property type="entry name" value="GLYCOSYLTRANSFERASE WBBK-RELATED"/>
    <property type="match status" value="1"/>
</dbReference>
<comment type="caution">
    <text evidence="3">The sequence shown here is derived from an EMBL/GenBank/DDBJ whole genome shotgun (WGS) entry which is preliminary data.</text>
</comment>
<name>A0A8J3VS65_9ACTN</name>
<evidence type="ECO:0000313" key="3">
    <source>
        <dbReference type="EMBL" id="GIH16241.1"/>
    </source>
</evidence>
<feature type="domain" description="Glycosyl transferase family 1" evidence="2">
    <location>
        <begin position="204"/>
        <end position="363"/>
    </location>
</feature>
<accession>A0A8J3VS65</accession>
<dbReference type="PANTHER" id="PTHR46401:SF2">
    <property type="entry name" value="GLYCOSYLTRANSFERASE WBBK-RELATED"/>
    <property type="match status" value="1"/>
</dbReference>
<keyword evidence="1 3" id="KW-0808">Transferase</keyword>
<protein>
    <submittedName>
        <fullName evidence="3">Glycosyl transferase</fullName>
    </submittedName>
</protein>
<dbReference type="GO" id="GO:0016757">
    <property type="term" value="F:glycosyltransferase activity"/>
    <property type="evidence" value="ECO:0007669"/>
    <property type="project" value="InterPro"/>
</dbReference>
<evidence type="ECO:0000256" key="1">
    <source>
        <dbReference type="ARBA" id="ARBA00022679"/>
    </source>
</evidence>
<dbReference type="Proteomes" id="UP000642748">
    <property type="component" value="Unassembled WGS sequence"/>
</dbReference>
<evidence type="ECO:0000259" key="2">
    <source>
        <dbReference type="Pfam" id="PF00534"/>
    </source>
</evidence>
<dbReference type="GO" id="GO:0009103">
    <property type="term" value="P:lipopolysaccharide biosynthetic process"/>
    <property type="evidence" value="ECO:0007669"/>
    <property type="project" value="TreeGrafter"/>
</dbReference>
<proteinExistence type="predicted"/>
<dbReference type="AlphaFoldDB" id="A0A8J3VS65"/>
<dbReference type="CDD" id="cd03801">
    <property type="entry name" value="GT4_PimA-like"/>
    <property type="match status" value="1"/>
</dbReference>